<dbReference type="EMBL" id="CBWN010000034">
    <property type="protein sequence ID" value="CDL25460.1"/>
    <property type="molecule type" value="Genomic_DNA"/>
</dbReference>
<reference evidence="1 2" key="1">
    <citation type="submission" date="2013-10" db="EMBL/GenBank/DDBJ databases">
        <title>Antibiotic resistance diversity of beta-lactamase producers in the General Hospital Vienna.</title>
        <authorList>
            <person name="Barisic I."/>
            <person name="Mitteregger D."/>
            <person name="Hirschl A.M."/>
            <person name="Noehammer C."/>
            <person name="Wiesinger-Mayr H."/>
        </authorList>
    </citation>
    <scope>NUCLEOTIDE SEQUENCE [LARGE SCALE GENOMIC DNA]</scope>
    <source>
        <strain evidence="1 2">ISC7</strain>
    </source>
</reference>
<protein>
    <submittedName>
        <fullName evidence="1">IncF plasmid conjugative transfer protein TrbH</fullName>
    </submittedName>
</protein>
<name>W1EV90_ECOLX</name>
<accession>W1EV90</accession>
<organism evidence="1 2">
    <name type="scientific">Escherichia coli ISC7</name>
    <dbReference type="NCBI Taxonomy" id="1432555"/>
    <lineage>
        <taxon>Bacteria</taxon>
        <taxon>Pseudomonadati</taxon>
        <taxon>Pseudomonadota</taxon>
        <taxon>Gammaproteobacteria</taxon>
        <taxon>Enterobacterales</taxon>
        <taxon>Enterobacteriaceae</taxon>
        <taxon>Escherichia</taxon>
    </lineage>
</organism>
<evidence type="ECO:0000313" key="1">
    <source>
        <dbReference type="EMBL" id="CDL25460.1"/>
    </source>
</evidence>
<proteinExistence type="predicted"/>
<dbReference type="AlphaFoldDB" id="W1EV90"/>
<dbReference type="Proteomes" id="UP000019199">
    <property type="component" value="Unassembled WGS sequence"/>
</dbReference>
<comment type="caution">
    <text evidence="1">The sequence shown here is derived from an EMBL/GenBank/DDBJ whole genome shotgun (WGS) entry which is preliminary data.</text>
</comment>
<sequence>MPGCSLLSIKSALTLCPSNHSSHVSPAGVMILVRPTAITSTRFYVFRQCNRFWQSDRLAAVAEKYGGFHYLPPYVDMSCVYPLWD</sequence>
<evidence type="ECO:0000313" key="2">
    <source>
        <dbReference type="Proteomes" id="UP000019199"/>
    </source>
</evidence>